<organism evidence="2 3">
    <name type="scientific">Pelagicoccus mobilis</name>
    <dbReference type="NCBI Taxonomy" id="415221"/>
    <lineage>
        <taxon>Bacteria</taxon>
        <taxon>Pseudomonadati</taxon>
        <taxon>Verrucomicrobiota</taxon>
        <taxon>Opitutia</taxon>
        <taxon>Puniceicoccales</taxon>
        <taxon>Pelagicoccaceae</taxon>
        <taxon>Pelagicoccus</taxon>
    </lineage>
</organism>
<feature type="domain" description="Alpha-L-arabinofuranosidase 1 catalytic" evidence="1">
    <location>
        <begin position="63"/>
        <end position="199"/>
    </location>
</feature>
<comment type="caution">
    <text evidence="2">The sequence shown here is derived from an EMBL/GenBank/DDBJ whole genome shotgun (WGS) entry which is preliminary data.</text>
</comment>
<sequence length="477" mass="53547">MLFVFWGDLLRGDSLSVRIDVDRSGHEISPHLVGLHQVYTFTPDHVFEEGAFTEWVSKSGFSTSRFPGGSTVKYWDWEAPTGQPFEDPLSPEFDASLNESETEWMSLDEYLGFVEATGMTPLIGVNSYLGTVHGVEEEMIEKAVRSVRYVKERGFGGGFWYIGNEEMYKHGGPEGYARVFRRYAERMKAEDPEIRIFWNDNNPTERKIRAFLENDGGTADGLEAHGKWPFGGSPNLPSASYEEWLDEVPLRDRKNGDRKEGGRRWRDAADEYREIAASMGRDLLIANNEYGFGKKSYAGSFPRYEKGLLVTEFLMELLIGNWDMTAFWDLTRGTVDGVLDKQNDYRVNPAGLGMALLADAQGGQFLHTVETEIQSVHGFAARKDGAILLYLLNKTVESQSCEIAMRGARAKEVALQFLVESKDGYAELTQGRFTASKGTVQVELPAMSFAKIILRDPVDTVSVQSMRKDVSGFQATN</sequence>
<evidence type="ECO:0000259" key="1">
    <source>
        <dbReference type="Pfam" id="PF22848"/>
    </source>
</evidence>
<dbReference type="SUPFAM" id="SSF51445">
    <property type="entry name" value="(Trans)glycosidases"/>
    <property type="match status" value="1"/>
</dbReference>
<name>A0A934RW48_9BACT</name>
<proteinExistence type="predicted"/>
<dbReference type="Pfam" id="PF22848">
    <property type="entry name" value="ASD1_dom"/>
    <property type="match status" value="1"/>
</dbReference>
<keyword evidence="3" id="KW-1185">Reference proteome</keyword>
<gene>
    <name evidence="2" type="ORF">JIN87_03315</name>
</gene>
<dbReference type="Proteomes" id="UP000617628">
    <property type="component" value="Unassembled WGS sequence"/>
</dbReference>
<dbReference type="InterPro" id="IPR017853">
    <property type="entry name" value="GH"/>
</dbReference>
<accession>A0A934RW48</accession>
<dbReference type="AlphaFoldDB" id="A0A934RW48"/>
<protein>
    <recommendedName>
        <fullName evidence="1">Alpha-L-arabinofuranosidase 1 catalytic domain-containing protein</fullName>
    </recommendedName>
</protein>
<reference evidence="2" key="1">
    <citation type="submission" date="2021-01" db="EMBL/GenBank/DDBJ databases">
        <title>Modified the classification status of verrucomicrobia.</title>
        <authorList>
            <person name="Feng X."/>
        </authorList>
    </citation>
    <scope>NUCLEOTIDE SEQUENCE</scope>
    <source>
        <strain evidence="2">KCTC 13126</strain>
    </source>
</reference>
<dbReference type="Gene3D" id="3.20.20.80">
    <property type="entry name" value="Glycosidases"/>
    <property type="match status" value="1"/>
</dbReference>
<dbReference type="EMBL" id="JAENIL010000004">
    <property type="protein sequence ID" value="MBK1875881.1"/>
    <property type="molecule type" value="Genomic_DNA"/>
</dbReference>
<evidence type="ECO:0000313" key="3">
    <source>
        <dbReference type="Proteomes" id="UP000617628"/>
    </source>
</evidence>
<evidence type="ECO:0000313" key="2">
    <source>
        <dbReference type="EMBL" id="MBK1875881.1"/>
    </source>
</evidence>
<dbReference type="InterPro" id="IPR055235">
    <property type="entry name" value="ASD1_cat"/>
</dbReference>